<accession>A0A4Z2E8Q9</accession>
<evidence type="ECO:0000256" key="1">
    <source>
        <dbReference type="SAM" id="MobiDB-lite"/>
    </source>
</evidence>
<protein>
    <submittedName>
        <fullName evidence="2">Uncharacterized protein</fullName>
    </submittedName>
</protein>
<name>A0A4Z2E8Q9_9TELE</name>
<feature type="region of interest" description="Disordered" evidence="1">
    <location>
        <begin position="1"/>
        <end position="45"/>
    </location>
</feature>
<keyword evidence="3" id="KW-1185">Reference proteome</keyword>
<reference evidence="2 3" key="1">
    <citation type="submission" date="2019-03" db="EMBL/GenBank/DDBJ databases">
        <title>First draft genome of Liparis tanakae, snailfish: a comprehensive survey of snailfish specific genes.</title>
        <authorList>
            <person name="Kim W."/>
            <person name="Song I."/>
            <person name="Jeong J.-H."/>
            <person name="Kim D."/>
            <person name="Kim S."/>
            <person name="Ryu S."/>
            <person name="Song J.Y."/>
            <person name="Lee S.K."/>
        </authorList>
    </citation>
    <scope>NUCLEOTIDE SEQUENCE [LARGE SCALE GENOMIC DNA]</scope>
    <source>
        <tissue evidence="2">Muscle</tissue>
    </source>
</reference>
<gene>
    <name evidence="2" type="ORF">EYF80_064810</name>
</gene>
<feature type="compositionally biased region" description="Low complexity" evidence="1">
    <location>
        <begin position="1"/>
        <end position="10"/>
    </location>
</feature>
<sequence length="81" mass="8060">MPDAAAAAATGGTGGGDGAEGSRHRHRAQQGDAERPEPGAAASGVLGEFRCAMRTKEQTGARAAPPGCVLLSPRARPNVPV</sequence>
<dbReference type="EMBL" id="SRLO01013565">
    <property type="protein sequence ID" value="TNN25063.1"/>
    <property type="molecule type" value="Genomic_DNA"/>
</dbReference>
<proteinExistence type="predicted"/>
<dbReference type="Proteomes" id="UP000314294">
    <property type="component" value="Unassembled WGS sequence"/>
</dbReference>
<evidence type="ECO:0000313" key="2">
    <source>
        <dbReference type="EMBL" id="TNN25063.1"/>
    </source>
</evidence>
<evidence type="ECO:0000313" key="3">
    <source>
        <dbReference type="Proteomes" id="UP000314294"/>
    </source>
</evidence>
<dbReference type="AlphaFoldDB" id="A0A4Z2E8Q9"/>
<comment type="caution">
    <text evidence="2">The sequence shown here is derived from an EMBL/GenBank/DDBJ whole genome shotgun (WGS) entry which is preliminary data.</text>
</comment>
<organism evidence="2 3">
    <name type="scientific">Liparis tanakae</name>
    <name type="common">Tanaka's snailfish</name>
    <dbReference type="NCBI Taxonomy" id="230148"/>
    <lineage>
        <taxon>Eukaryota</taxon>
        <taxon>Metazoa</taxon>
        <taxon>Chordata</taxon>
        <taxon>Craniata</taxon>
        <taxon>Vertebrata</taxon>
        <taxon>Euteleostomi</taxon>
        <taxon>Actinopterygii</taxon>
        <taxon>Neopterygii</taxon>
        <taxon>Teleostei</taxon>
        <taxon>Neoteleostei</taxon>
        <taxon>Acanthomorphata</taxon>
        <taxon>Eupercaria</taxon>
        <taxon>Perciformes</taxon>
        <taxon>Cottioidei</taxon>
        <taxon>Cottales</taxon>
        <taxon>Liparidae</taxon>
        <taxon>Liparis</taxon>
    </lineage>
</organism>